<dbReference type="AlphaFoldDB" id="A0A7H9BSU2"/>
<evidence type="ECO:0008006" key="3">
    <source>
        <dbReference type="Google" id="ProtNLM"/>
    </source>
</evidence>
<sequence length="103" mass="11655">MEQVGTSHVERQNLTMRMGMCRFTRPTNTFSKKAENHACAVALHVMHYNFCRIHKSLRVAPAMAAGVTTRPWDVEDIVALIEAAEEPPKKRGPHKVRKKDNSS</sequence>
<gene>
    <name evidence="1" type="ORF">HYQ43_07715</name>
</gene>
<reference evidence="1 2" key="1">
    <citation type="submission" date="2020-07" db="EMBL/GenBank/DDBJ databases">
        <title>The complete genome of Paracoccus pantotrophus ACCC 10489.</title>
        <authorList>
            <person name="Si Y."/>
        </authorList>
    </citation>
    <scope>NUCLEOTIDE SEQUENCE [LARGE SCALE GENOMIC DNA]</scope>
    <source>
        <strain evidence="1 2">ACCC10489</strain>
    </source>
</reference>
<protein>
    <recommendedName>
        <fullName evidence="3">IS1 family transposase</fullName>
    </recommendedName>
</protein>
<organism evidence="1 2">
    <name type="scientific">Paracoccus pantotrophus</name>
    <name type="common">Thiosphaera pantotropha</name>
    <dbReference type="NCBI Taxonomy" id="82367"/>
    <lineage>
        <taxon>Bacteria</taxon>
        <taxon>Pseudomonadati</taxon>
        <taxon>Pseudomonadota</taxon>
        <taxon>Alphaproteobacteria</taxon>
        <taxon>Rhodobacterales</taxon>
        <taxon>Paracoccaceae</taxon>
        <taxon>Paracoccus</taxon>
    </lineage>
</organism>
<evidence type="ECO:0000313" key="1">
    <source>
        <dbReference type="EMBL" id="QLH14123.1"/>
    </source>
</evidence>
<evidence type="ECO:0000313" key="2">
    <source>
        <dbReference type="Proteomes" id="UP000509322"/>
    </source>
</evidence>
<name>A0A7H9BSU2_PARPN</name>
<accession>A0A7H9BSU2</accession>
<dbReference type="EMBL" id="CP058689">
    <property type="protein sequence ID" value="QLH14123.1"/>
    <property type="molecule type" value="Genomic_DNA"/>
</dbReference>
<dbReference type="Proteomes" id="UP000509322">
    <property type="component" value="Chromosome 1"/>
</dbReference>
<proteinExistence type="predicted"/>